<dbReference type="RefSeq" id="WP_052403279.1">
    <property type="nucleotide sequence ID" value="NZ_CCVW01000003.1"/>
</dbReference>
<gene>
    <name evidence="2" type="ORF">BN59_02622</name>
</gene>
<feature type="transmembrane region" description="Helical" evidence="1">
    <location>
        <begin position="12"/>
        <end position="40"/>
    </location>
</feature>
<dbReference type="eggNOG" id="COG1215">
    <property type="taxonomic scope" value="Bacteria"/>
</dbReference>
<dbReference type="SUPFAM" id="SSF160246">
    <property type="entry name" value="EspE N-terminal domain-like"/>
    <property type="match status" value="1"/>
</dbReference>
<dbReference type="InterPro" id="IPR029044">
    <property type="entry name" value="Nucleotide-diphossugar_trans"/>
</dbReference>
<dbReference type="InterPro" id="IPR037257">
    <property type="entry name" value="T2SS_E_N_sf"/>
</dbReference>
<protein>
    <submittedName>
        <fullName evidence="2">Bacteriophage N4 adsorption protein B</fullName>
    </submittedName>
</protein>
<sequence>MPNEIILMLYFVMWYFLVGLAVLYSISAIDDLFIDIYYWLRYFVRLWKTRHYEPLTYEKLVDKEEQLIAILVPCWHEDNVIITMLKHNCYAIDYRNYYIFVGVYPNDPATINAVQSVANIIPNVQCIIGENPGPTNKAANLNGVYRRVKEFEKELGQQFEVFVFHDSEDVIHPLSFKLYNYLIPRKDMIQIPVFPLEVNYWNFTHWLYADEFAENHTKDIIVRESIRAHVPSAGVGTAFSRHVLQVLEDPATGGPFSIDSLTEDYHTSLAIRIKKLKQIFVSQSITRMRWERKGLFRKGYVQRPVKEYIATRALFPMEYSKAVRQKSRWIIGIIFQEWSHIKWPKEWSLRFTLAHDRKGLVTHFINGFGYIVFLFWVIYSFSTYKNPEYPSLQEQLNIHTWVWWLIIVVTIVMCERLMQRAIAIVRVYQYWLPAFLSIPRAFYGNVLNLHAIIRAVQVFNAASKPQPAPAANSAAAPAAPTGKGPVWDKTDHQFPGSHILTPYRRRLGDLLLENKLVNKKDLERAILEKQRTGERLGQVLFRLNMISNRELLQLLSTQYNLRLFPQSKIAEAKKSCSALVPKKLLKWLEEHETSVISFDEPNNTLVLTIEDPTNELLIEKIINHIQPYKAQFVLIDNEG</sequence>
<dbReference type="EMBL" id="CCSB01000003">
    <property type="protein sequence ID" value="CDZ78312.1"/>
    <property type="molecule type" value="Genomic_DNA"/>
</dbReference>
<keyword evidence="1" id="KW-1133">Transmembrane helix</keyword>
<dbReference type="Gene3D" id="3.90.550.10">
    <property type="entry name" value="Spore Coat Polysaccharide Biosynthesis Protein SpsA, Chain A"/>
    <property type="match status" value="1"/>
</dbReference>
<keyword evidence="3" id="KW-1185">Reference proteome</keyword>
<keyword evidence="1" id="KW-0472">Membrane</keyword>
<proteinExistence type="predicted"/>
<evidence type="ECO:0000313" key="3">
    <source>
        <dbReference type="Proteomes" id="UP000044071"/>
    </source>
</evidence>
<evidence type="ECO:0000313" key="2">
    <source>
        <dbReference type="EMBL" id="CDZ78312.1"/>
    </source>
</evidence>
<evidence type="ECO:0000256" key="1">
    <source>
        <dbReference type="SAM" id="Phobius"/>
    </source>
</evidence>
<feature type="transmembrane region" description="Helical" evidence="1">
    <location>
        <begin position="360"/>
        <end position="381"/>
    </location>
</feature>
<keyword evidence="1" id="KW-0812">Transmembrane</keyword>
<dbReference type="Pfam" id="PF13641">
    <property type="entry name" value="Glyco_tranf_2_3"/>
    <property type="match status" value="1"/>
</dbReference>
<dbReference type="AlphaFoldDB" id="A0A078KZ29"/>
<reference evidence="2 3" key="1">
    <citation type="submission" date="2014-06" db="EMBL/GenBank/DDBJ databases">
        <authorList>
            <person name="Urmite Genomes Urmite Genomes"/>
        </authorList>
    </citation>
    <scope>NUCLEOTIDE SEQUENCE [LARGE SCALE GENOMIC DNA]</scope>
</reference>
<feature type="transmembrane region" description="Helical" evidence="1">
    <location>
        <begin position="401"/>
        <end position="418"/>
    </location>
</feature>
<dbReference type="Proteomes" id="UP000044071">
    <property type="component" value="Unassembled WGS sequence"/>
</dbReference>
<organism evidence="2 3">
    <name type="scientific">Legionella massiliensis</name>
    <dbReference type="NCBI Taxonomy" id="1034943"/>
    <lineage>
        <taxon>Bacteria</taxon>
        <taxon>Pseudomonadati</taxon>
        <taxon>Pseudomonadota</taxon>
        <taxon>Gammaproteobacteria</taxon>
        <taxon>Legionellales</taxon>
        <taxon>Legionellaceae</taxon>
        <taxon>Legionella</taxon>
    </lineage>
</organism>
<accession>A0A078KZ29</accession>
<dbReference type="SUPFAM" id="SSF53448">
    <property type="entry name" value="Nucleotide-diphospho-sugar transferases"/>
    <property type="match status" value="1"/>
</dbReference>
<name>A0A078KZ29_9GAMM</name>
<dbReference type="STRING" id="1034943.BN59_02622"/>
<dbReference type="Gene3D" id="1.10.40.70">
    <property type="match status" value="1"/>
</dbReference>
<dbReference type="OrthoDB" id="5294733at2"/>